<dbReference type="AlphaFoldDB" id="A0A401LBA2"/>
<proteinExistence type="predicted"/>
<keyword evidence="1" id="KW-0732">Signal</keyword>
<feature type="signal peptide" evidence="1">
    <location>
        <begin position="1"/>
        <end position="20"/>
    </location>
</feature>
<reference evidence="2 3" key="1">
    <citation type="submission" date="2018-10" db="EMBL/GenBank/DDBJ databases">
        <title>Draft Genome Sequence of Anaerotignum sp. KCTC 15736.</title>
        <authorList>
            <person name="Choi S.H."/>
            <person name="Kim J.S."/>
            <person name="Kang S.W."/>
            <person name="Lee J.S."/>
            <person name="Park S.H."/>
        </authorList>
    </citation>
    <scope>NUCLEOTIDE SEQUENCE [LARGE SCALE GENOMIC DNA]</scope>
    <source>
        <strain evidence="2 3">KCTC 15736</strain>
    </source>
</reference>
<dbReference type="PROSITE" id="PS51257">
    <property type="entry name" value="PROKAR_LIPOPROTEIN"/>
    <property type="match status" value="1"/>
</dbReference>
<keyword evidence="3" id="KW-1185">Reference proteome</keyword>
<sequence length="200" mass="22887">MKRKLLLCLSLLLLTGCAGEASMTLTPKKLKTQTENVLHILNWNGKFYDFQGREPIKQATFQTWSLTKDGAWEPIGTSEELIHEKSKASFALSVGNDIRDGYNVAVADDAFQKAESGNFAPVERSIATMPWERRIYWTDGGAVVYGQPIPLLYQMDAVYCYEEFHGDLWKNPKEFLEMGWQAYTEEDWHISCITVTFEQE</sequence>
<evidence type="ECO:0000313" key="2">
    <source>
        <dbReference type="EMBL" id="GCB28798.1"/>
    </source>
</evidence>
<evidence type="ECO:0000313" key="3">
    <source>
        <dbReference type="Proteomes" id="UP000287361"/>
    </source>
</evidence>
<accession>A0A401LBA2</accession>
<feature type="chain" id="PRO_5019570822" description="Lipoprotein" evidence="1">
    <location>
        <begin position="21"/>
        <end position="200"/>
    </location>
</feature>
<dbReference type="EMBL" id="BHVZ01000001">
    <property type="protein sequence ID" value="GCB28798.1"/>
    <property type="molecule type" value="Genomic_DNA"/>
</dbReference>
<evidence type="ECO:0008006" key="4">
    <source>
        <dbReference type="Google" id="ProtNLM"/>
    </source>
</evidence>
<comment type="caution">
    <text evidence="2">The sequence shown here is derived from an EMBL/GenBank/DDBJ whole genome shotgun (WGS) entry which is preliminary data.</text>
</comment>
<gene>
    <name evidence="2" type="ORF">KGMB03357_04590</name>
</gene>
<protein>
    <recommendedName>
        <fullName evidence="4">Lipoprotein</fullName>
    </recommendedName>
</protein>
<name>A0A401LBA2_9FIRM</name>
<organism evidence="2 3">
    <name type="scientific">Anaerotignum faecicola</name>
    <dbReference type="NCBI Taxonomy" id="2358141"/>
    <lineage>
        <taxon>Bacteria</taxon>
        <taxon>Bacillati</taxon>
        <taxon>Bacillota</taxon>
        <taxon>Clostridia</taxon>
        <taxon>Lachnospirales</taxon>
        <taxon>Anaerotignaceae</taxon>
        <taxon>Anaerotignum</taxon>
    </lineage>
</organism>
<evidence type="ECO:0000256" key="1">
    <source>
        <dbReference type="SAM" id="SignalP"/>
    </source>
</evidence>
<dbReference type="Proteomes" id="UP000287361">
    <property type="component" value="Unassembled WGS sequence"/>
</dbReference>